<dbReference type="InterPro" id="IPR015443">
    <property type="entry name" value="Aldose_1-epimerase"/>
</dbReference>
<dbReference type="CDD" id="cd09019">
    <property type="entry name" value="galactose_mutarotase_like"/>
    <property type="match status" value="1"/>
</dbReference>
<protein>
    <recommendedName>
        <fullName evidence="5 8">Aldose 1-epimerase</fullName>
        <ecNumber evidence="4 8">5.1.3.3</ecNumber>
    </recommendedName>
</protein>
<evidence type="ECO:0000256" key="5">
    <source>
        <dbReference type="ARBA" id="ARBA00014165"/>
    </source>
</evidence>
<evidence type="ECO:0000313" key="9">
    <source>
        <dbReference type="EMBL" id="MCU6764258.1"/>
    </source>
</evidence>
<evidence type="ECO:0000256" key="3">
    <source>
        <dbReference type="ARBA" id="ARBA00006206"/>
    </source>
</evidence>
<keyword evidence="10" id="KW-1185">Reference proteome</keyword>
<keyword evidence="7 8" id="KW-0119">Carbohydrate metabolism</keyword>
<dbReference type="PIRSF" id="PIRSF005096">
    <property type="entry name" value="GALM"/>
    <property type="match status" value="1"/>
</dbReference>
<organism evidence="9 10">
    <name type="scientific">Blautia ammoniilytica</name>
    <dbReference type="NCBI Taxonomy" id="2981782"/>
    <lineage>
        <taxon>Bacteria</taxon>
        <taxon>Bacillati</taxon>
        <taxon>Bacillota</taxon>
        <taxon>Clostridia</taxon>
        <taxon>Lachnospirales</taxon>
        <taxon>Lachnospiraceae</taxon>
        <taxon>Blautia</taxon>
    </lineage>
</organism>
<reference evidence="9 10" key="1">
    <citation type="journal article" date="2021" name="ISME Commun">
        <title>Automated analysis of genomic sequences facilitates high-throughput and comprehensive description of bacteria.</title>
        <authorList>
            <person name="Hitch T.C.A."/>
        </authorList>
    </citation>
    <scope>NUCLEOTIDE SEQUENCE [LARGE SCALE GENOMIC DNA]</scope>
    <source>
        <strain evidence="9 10">Sanger_23</strain>
    </source>
</reference>
<comment type="similarity">
    <text evidence="3 8">Belongs to the aldose epimerase family.</text>
</comment>
<dbReference type="Gene3D" id="2.70.98.10">
    <property type="match status" value="1"/>
</dbReference>
<evidence type="ECO:0000256" key="7">
    <source>
        <dbReference type="ARBA" id="ARBA00023277"/>
    </source>
</evidence>
<keyword evidence="6 8" id="KW-0413">Isomerase</keyword>
<comment type="pathway">
    <text evidence="2 8">Carbohydrate metabolism; hexose metabolism.</text>
</comment>
<sequence length="352" mass="39142">MGVTERKFGELSTGQDVLIYHLENSSGAYVEVTELGAVLVKVCVPDREGVLTDVVLGFDNVKQYEENPFFFGVVVGRNCNRIGGAKFNLFGKEIRLAANENGNNLHSGPDGFETKMWKATEISQEKQSVTFTRVSPDNENGFPGEFKVSVKYEFTDANELRIHYAGICDRDTVANMTNHSYFNLGGEGSGDVLDQFLTIHSKFYTPVDRESIPTGEYAPVEGTPMDFNHPKRIGQDIEADFEQLHFTGGYDHNYVTDNYAKGNCRLIASAYCQESGIVMDVASDCPCVQFYAGNFIQPPIKGKSGHTYTKRNGFCLETQVEPNAVNVENFHSPILEEGQLYSSVTTFAFRVK</sequence>
<dbReference type="Proteomes" id="UP001652409">
    <property type="component" value="Unassembled WGS sequence"/>
</dbReference>
<dbReference type="RefSeq" id="WP_158420472.1">
    <property type="nucleotide sequence ID" value="NZ_JAOQJL010000003.1"/>
</dbReference>
<comment type="caution">
    <text evidence="9">The sequence shown here is derived from an EMBL/GenBank/DDBJ whole genome shotgun (WGS) entry which is preliminary data.</text>
</comment>
<comment type="catalytic activity">
    <reaction evidence="1 8">
        <text>alpha-D-glucose = beta-D-glucose</text>
        <dbReference type="Rhea" id="RHEA:10264"/>
        <dbReference type="ChEBI" id="CHEBI:15903"/>
        <dbReference type="ChEBI" id="CHEBI:17925"/>
        <dbReference type="EC" id="5.1.3.3"/>
    </reaction>
</comment>
<evidence type="ECO:0000256" key="2">
    <source>
        <dbReference type="ARBA" id="ARBA00005028"/>
    </source>
</evidence>
<dbReference type="SUPFAM" id="SSF74650">
    <property type="entry name" value="Galactose mutarotase-like"/>
    <property type="match status" value="1"/>
</dbReference>
<name>A0ABT2TPW6_9FIRM</name>
<dbReference type="PANTHER" id="PTHR10091">
    <property type="entry name" value="ALDOSE-1-EPIMERASE"/>
    <property type="match status" value="1"/>
</dbReference>
<evidence type="ECO:0000256" key="4">
    <source>
        <dbReference type="ARBA" id="ARBA00013185"/>
    </source>
</evidence>
<proteinExistence type="inferred from homology"/>
<evidence type="ECO:0000256" key="6">
    <source>
        <dbReference type="ARBA" id="ARBA00023235"/>
    </source>
</evidence>
<dbReference type="InterPro" id="IPR018052">
    <property type="entry name" value="Ald1_epimerase_CS"/>
</dbReference>
<dbReference type="EC" id="5.1.3.3" evidence="4 8"/>
<accession>A0ABT2TPW6</accession>
<dbReference type="InterPro" id="IPR008183">
    <property type="entry name" value="Aldose_1/G6P_1-epimerase"/>
</dbReference>
<dbReference type="InterPro" id="IPR014718">
    <property type="entry name" value="GH-type_carb-bd"/>
</dbReference>
<dbReference type="PANTHER" id="PTHR10091:SF0">
    <property type="entry name" value="GALACTOSE MUTAROTASE"/>
    <property type="match status" value="1"/>
</dbReference>
<dbReference type="InterPro" id="IPR011013">
    <property type="entry name" value="Gal_mutarotase_sf_dom"/>
</dbReference>
<dbReference type="InterPro" id="IPR047215">
    <property type="entry name" value="Galactose_mutarotase-like"/>
</dbReference>
<evidence type="ECO:0000256" key="1">
    <source>
        <dbReference type="ARBA" id="ARBA00001614"/>
    </source>
</evidence>
<evidence type="ECO:0000313" key="10">
    <source>
        <dbReference type="Proteomes" id="UP001652409"/>
    </source>
</evidence>
<dbReference type="NCBIfam" id="NF008277">
    <property type="entry name" value="PRK11055.1"/>
    <property type="match status" value="1"/>
</dbReference>
<gene>
    <name evidence="9" type="ORF">OCV61_02385</name>
</gene>
<evidence type="ECO:0000256" key="8">
    <source>
        <dbReference type="PIRNR" id="PIRNR005096"/>
    </source>
</evidence>
<dbReference type="EMBL" id="JAOQJL010000003">
    <property type="protein sequence ID" value="MCU6764258.1"/>
    <property type="molecule type" value="Genomic_DNA"/>
</dbReference>
<dbReference type="Pfam" id="PF01263">
    <property type="entry name" value="Aldose_epim"/>
    <property type="match status" value="1"/>
</dbReference>
<dbReference type="PROSITE" id="PS00545">
    <property type="entry name" value="ALDOSE_1_EPIMERASE"/>
    <property type="match status" value="1"/>
</dbReference>